<dbReference type="Proteomes" id="UP001283361">
    <property type="component" value="Unassembled WGS sequence"/>
</dbReference>
<protein>
    <submittedName>
        <fullName evidence="1">Uncharacterized protein</fullName>
    </submittedName>
</protein>
<gene>
    <name evidence="1" type="ORF">RRG08_034872</name>
</gene>
<name>A0AAE1AM37_9GAST</name>
<sequence length="101" mass="11586">MCMQIFAEPCKHPKPKAVITMGKEPPAIKMCQEEVVRDQKQRMPRPIPSGCRLLSKDCLRSKVSSVLSLMLAGGLCTRSFSYWLSGTSKKKQQYQIYYLHY</sequence>
<evidence type="ECO:0000313" key="2">
    <source>
        <dbReference type="Proteomes" id="UP001283361"/>
    </source>
</evidence>
<comment type="caution">
    <text evidence="1">The sequence shown here is derived from an EMBL/GenBank/DDBJ whole genome shotgun (WGS) entry which is preliminary data.</text>
</comment>
<proteinExistence type="predicted"/>
<dbReference type="AlphaFoldDB" id="A0AAE1AM37"/>
<reference evidence="1" key="1">
    <citation type="journal article" date="2023" name="G3 (Bethesda)">
        <title>A reference genome for the long-term kleptoplast-retaining sea slug Elysia crispata morphotype clarki.</title>
        <authorList>
            <person name="Eastman K.E."/>
            <person name="Pendleton A.L."/>
            <person name="Shaikh M.A."/>
            <person name="Suttiyut T."/>
            <person name="Ogas R."/>
            <person name="Tomko P."/>
            <person name="Gavelis G."/>
            <person name="Widhalm J.R."/>
            <person name="Wisecaver J.H."/>
        </authorList>
    </citation>
    <scope>NUCLEOTIDE SEQUENCE</scope>
    <source>
        <strain evidence="1">ECLA1</strain>
    </source>
</reference>
<accession>A0AAE1AM37</accession>
<evidence type="ECO:0000313" key="1">
    <source>
        <dbReference type="EMBL" id="KAK3790312.1"/>
    </source>
</evidence>
<keyword evidence="2" id="KW-1185">Reference proteome</keyword>
<dbReference type="EMBL" id="JAWDGP010001550">
    <property type="protein sequence ID" value="KAK3790312.1"/>
    <property type="molecule type" value="Genomic_DNA"/>
</dbReference>
<organism evidence="1 2">
    <name type="scientific">Elysia crispata</name>
    <name type="common">lettuce slug</name>
    <dbReference type="NCBI Taxonomy" id="231223"/>
    <lineage>
        <taxon>Eukaryota</taxon>
        <taxon>Metazoa</taxon>
        <taxon>Spiralia</taxon>
        <taxon>Lophotrochozoa</taxon>
        <taxon>Mollusca</taxon>
        <taxon>Gastropoda</taxon>
        <taxon>Heterobranchia</taxon>
        <taxon>Euthyneura</taxon>
        <taxon>Panpulmonata</taxon>
        <taxon>Sacoglossa</taxon>
        <taxon>Placobranchoidea</taxon>
        <taxon>Plakobranchidae</taxon>
        <taxon>Elysia</taxon>
    </lineage>
</organism>